<dbReference type="EMBL" id="MHHY01000007">
    <property type="protein sequence ID" value="OGY40573.1"/>
    <property type="molecule type" value="Genomic_DNA"/>
</dbReference>
<dbReference type="PANTHER" id="PTHR21011">
    <property type="entry name" value="MITOCHONDRIAL 28S RIBOSOMAL PROTEIN S6"/>
    <property type="match status" value="1"/>
</dbReference>
<dbReference type="Pfam" id="PF01250">
    <property type="entry name" value="Ribosomal_S6"/>
    <property type="match status" value="1"/>
</dbReference>
<name>A0A1G1XKE5_9BACT</name>
<comment type="caution">
    <text evidence="5">The sequence shown here is derived from an EMBL/GenBank/DDBJ whole genome shotgun (WGS) entry which is preliminary data.</text>
</comment>
<gene>
    <name evidence="3" type="primary">rpsF</name>
    <name evidence="5" type="ORF">A2570_02455</name>
</gene>
<dbReference type="PANTHER" id="PTHR21011:SF1">
    <property type="entry name" value="SMALL RIBOSOMAL SUBUNIT PROTEIN BS6M"/>
    <property type="match status" value="1"/>
</dbReference>
<dbReference type="GO" id="GO:1990904">
    <property type="term" value="C:ribonucleoprotein complex"/>
    <property type="evidence" value="ECO:0007669"/>
    <property type="project" value="UniProtKB-KW"/>
</dbReference>
<dbReference type="SUPFAM" id="SSF54995">
    <property type="entry name" value="Ribosomal protein S6"/>
    <property type="match status" value="1"/>
</dbReference>
<protein>
    <recommendedName>
        <fullName evidence="2 3">Small ribosomal subunit protein bS6</fullName>
    </recommendedName>
</protein>
<keyword evidence="3" id="KW-0694">RNA-binding</keyword>
<dbReference type="InterPro" id="IPR020814">
    <property type="entry name" value="Ribosomal_S6_plastid/chlpt"/>
</dbReference>
<dbReference type="InterPro" id="IPR000529">
    <property type="entry name" value="Ribosomal_bS6"/>
</dbReference>
<dbReference type="Gene3D" id="3.30.70.60">
    <property type="match status" value="1"/>
</dbReference>
<dbReference type="GO" id="GO:0003735">
    <property type="term" value="F:structural constituent of ribosome"/>
    <property type="evidence" value="ECO:0007669"/>
    <property type="project" value="InterPro"/>
</dbReference>
<feature type="compositionally biased region" description="Basic and acidic residues" evidence="4">
    <location>
        <begin position="124"/>
        <end position="137"/>
    </location>
</feature>
<dbReference type="NCBIfam" id="TIGR00166">
    <property type="entry name" value="S6"/>
    <property type="match status" value="1"/>
</dbReference>
<evidence type="ECO:0000256" key="3">
    <source>
        <dbReference type="HAMAP-Rule" id="MF_00360"/>
    </source>
</evidence>
<evidence type="ECO:0000313" key="5">
    <source>
        <dbReference type="EMBL" id="OGY40573.1"/>
    </source>
</evidence>
<dbReference type="CDD" id="cd00473">
    <property type="entry name" value="bS6"/>
    <property type="match status" value="1"/>
</dbReference>
<sequence length="150" mass="17052">MEEKKLYEICFWLKDKGDDTLPKEDLQKITQAIINAGGSVISEKSLEKRNLAYPIKKQKVGFWGEIQFSGEPSILEAIRKVLQYDNEILRKMVFEVKKSKKIKKARIAVGARASRKSEPTTLEPSKKGEKPQVSEEALDTKLKEILGDES</sequence>
<dbReference type="GO" id="GO:0005737">
    <property type="term" value="C:cytoplasm"/>
    <property type="evidence" value="ECO:0007669"/>
    <property type="project" value="UniProtKB-ARBA"/>
</dbReference>
<organism evidence="5 6">
    <name type="scientific">Candidatus Brennerbacteria bacterium RIFOXYD1_FULL_41_16</name>
    <dbReference type="NCBI Taxonomy" id="1797529"/>
    <lineage>
        <taxon>Bacteria</taxon>
        <taxon>Candidatus Brenneribacteriota</taxon>
    </lineage>
</organism>
<keyword evidence="3" id="KW-0687">Ribonucleoprotein</keyword>
<keyword evidence="3" id="KW-0699">rRNA-binding</keyword>
<comment type="similarity">
    <text evidence="1 3">Belongs to the bacterial ribosomal protein bS6 family.</text>
</comment>
<dbReference type="GO" id="GO:0006412">
    <property type="term" value="P:translation"/>
    <property type="evidence" value="ECO:0007669"/>
    <property type="project" value="UniProtKB-UniRule"/>
</dbReference>
<dbReference type="AlphaFoldDB" id="A0A1G1XKE5"/>
<evidence type="ECO:0000256" key="1">
    <source>
        <dbReference type="ARBA" id="ARBA00009512"/>
    </source>
</evidence>
<feature type="region of interest" description="Disordered" evidence="4">
    <location>
        <begin position="110"/>
        <end position="137"/>
    </location>
</feature>
<reference evidence="5 6" key="1">
    <citation type="journal article" date="2016" name="Nat. Commun.">
        <title>Thousands of microbial genomes shed light on interconnected biogeochemical processes in an aquifer system.</title>
        <authorList>
            <person name="Anantharaman K."/>
            <person name="Brown C.T."/>
            <person name="Hug L.A."/>
            <person name="Sharon I."/>
            <person name="Castelle C.J."/>
            <person name="Probst A.J."/>
            <person name="Thomas B.C."/>
            <person name="Singh A."/>
            <person name="Wilkins M.J."/>
            <person name="Karaoz U."/>
            <person name="Brodie E.L."/>
            <person name="Williams K.H."/>
            <person name="Hubbard S.S."/>
            <person name="Banfield J.F."/>
        </authorList>
    </citation>
    <scope>NUCLEOTIDE SEQUENCE [LARGE SCALE GENOMIC DNA]</scope>
</reference>
<evidence type="ECO:0000256" key="4">
    <source>
        <dbReference type="SAM" id="MobiDB-lite"/>
    </source>
</evidence>
<dbReference type="STRING" id="1797529.A2570_02455"/>
<dbReference type="GO" id="GO:0005840">
    <property type="term" value="C:ribosome"/>
    <property type="evidence" value="ECO:0007669"/>
    <property type="project" value="UniProtKB-KW"/>
</dbReference>
<dbReference type="GO" id="GO:0070181">
    <property type="term" value="F:small ribosomal subunit rRNA binding"/>
    <property type="evidence" value="ECO:0007669"/>
    <property type="project" value="TreeGrafter"/>
</dbReference>
<proteinExistence type="inferred from homology"/>
<evidence type="ECO:0000313" key="6">
    <source>
        <dbReference type="Proteomes" id="UP000178570"/>
    </source>
</evidence>
<dbReference type="InterPro" id="IPR014717">
    <property type="entry name" value="Transl_elong_EF1B/ribsomal_bS6"/>
</dbReference>
<keyword evidence="3 5" id="KW-0689">Ribosomal protein</keyword>
<dbReference type="InterPro" id="IPR035980">
    <property type="entry name" value="Ribosomal_bS6_sf"/>
</dbReference>
<dbReference type="Proteomes" id="UP000178570">
    <property type="component" value="Unassembled WGS sequence"/>
</dbReference>
<evidence type="ECO:0000256" key="2">
    <source>
        <dbReference type="ARBA" id="ARBA00035294"/>
    </source>
</evidence>
<accession>A0A1G1XKE5</accession>
<comment type="function">
    <text evidence="3">Binds together with bS18 to 16S ribosomal RNA.</text>
</comment>
<dbReference type="HAMAP" id="MF_00360">
    <property type="entry name" value="Ribosomal_bS6"/>
    <property type="match status" value="1"/>
</dbReference>